<protein>
    <submittedName>
        <fullName evidence="2">Uncharacterized protein</fullName>
    </submittedName>
</protein>
<dbReference type="InterPro" id="IPR006771">
    <property type="entry name" value="CetA-like"/>
</dbReference>
<dbReference type="AlphaFoldDB" id="A0A6A6ZZ25"/>
<evidence type="ECO:0000313" key="3">
    <source>
        <dbReference type="Proteomes" id="UP000799424"/>
    </source>
</evidence>
<dbReference type="EMBL" id="MU006227">
    <property type="protein sequence ID" value="KAF2825687.1"/>
    <property type="molecule type" value="Genomic_DNA"/>
</dbReference>
<dbReference type="OrthoDB" id="5144514at2759"/>
<name>A0A6A6ZZ25_9PLEO</name>
<keyword evidence="3" id="KW-1185">Reference proteome</keyword>
<dbReference type="Proteomes" id="UP000799424">
    <property type="component" value="Unassembled WGS sequence"/>
</dbReference>
<evidence type="ECO:0000256" key="1">
    <source>
        <dbReference type="SAM" id="SignalP"/>
    </source>
</evidence>
<gene>
    <name evidence="2" type="ORF">CC86DRAFT_394587</name>
</gene>
<evidence type="ECO:0000313" key="2">
    <source>
        <dbReference type="EMBL" id="KAF2825687.1"/>
    </source>
</evidence>
<reference evidence="2" key="1">
    <citation type="journal article" date="2020" name="Stud. Mycol.">
        <title>101 Dothideomycetes genomes: a test case for predicting lifestyles and emergence of pathogens.</title>
        <authorList>
            <person name="Haridas S."/>
            <person name="Albert R."/>
            <person name="Binder M."/>
            <person name="Bloem J."/>
            <person name="Labutti K."/>
            <person name="Salamov A."/>
            <person name="Andreopoulos B."/>
            <person name="Baker S."/>
            <person name="Barry K."/>
            <person name="Bills G."/>
            <person name="Bluhm B."/>
            <person name="Cannon C."/>
            <person name="Castanera R."/>
            <person name="Culley D."/>
            <person name="Daum C."/>
            <person name="Ezra D."/>
            <person name="Gonzalez J."/>
            <person name="Henrissat B."/>
            <person name="Kuo A."/>
            <person name="Liang C."/>
            <person name="Lipzen A."/>
            <person name="Lutzoni F."/>
            <person name="Magnuson J."/>
            <person name="Mondo S."/>
            <person name="Nolan M."/>
            <person name="Ohm R."/>
            <person name="Pangilinan J."/>
            <person name="Park H.-J."/>
            <person name="Ramirez L."/>
            <person name="Alfaro M."/>
            <person name="Sun H."/>
            <person name="Tritt A."/>
            <person name="Yoshinaga Y."/>
            <person name="Zwiers L.-H."/>
            <person name="Turgeon B."/>
            <person name="Goodwin S."/>
            <person name="Spatafora J."/>
            <person name="Crous P."/>
            <person name="Grigoriev I."/>
        </authorList>
    </citation>
    <scope>NUCLEOTIDE SEQUENCE</scope>
    <source>
        <strain evidence="2">CBS 113818</strain>
    </source>
</reference>
<keyword evidence="1" id="KW-0732">Signal</keyword>
<feature type="chain" id="PRO_5025573819" evidence="1">
    <location>
        <begin position="18"/>
        <end position="260"/>
    </location>
</feature>
<feature type="signal peptide" evidence="1">
    <location>
        <begin position="1"/>
        <end position="17"/>
    </location>
</feature>
<sequence length="260" mass="27369">MLVNIAILSLPLLATSARHGHNHARGHKQVLEQRSAEANIVAVTDTVTVTVTVTAAPASSSAAQSSTTIVTTKETLPAEKNTNGGEQGFQDLQPVANSATIKNSCPYSVYISSVGDPSCEGDAAEGKLVEANGTYTETFRKCVNGGVSLKVSKTEDASRPMQFEYALWKDKPDTVSYDISYLDCMKNQNGEKDLSECAGHDGGIQAMGGGSDTPTYRCPANIWCDKKAYVVAEFAYQPGAPVGSCKAEKGIAFELCGGSA</sequence>
<proteinExistence type="predicted"/>
<dbReference type="Pfam" id="PF04681">
    <property type="entry name" value="Bys1"/>
    <property type="match status" value="1"/>
</dbReference>
<organism evidence="2 3">
    <name type="scientific">Ophiobolus disseminans</name>
    <dbReference type="NCBI Taxonomy" id="1469910"/>
    <lineage>
        <taxon>Eukaryota</taxon>
        <taxon>Fungi</taxon>
        <taxon>Dikarya</taxon>
        <taxon>Ascomycota</taxon>
        <taxon>Pezizomycotina</taxon>
        <taxon>Dothideomycetes</taxon>
        <taxon>Pleosporomycetidae</taxon>
        <taxon>Pleosporales</taxon>
        <taxon>Pleosporineae</taxon>
        <taxon>Phaeosphaeriaceae</taxon>
        <taxon>Ophiobolus</taxon>
    </lineage>
</organism>
<accession>A0A6A6ZZ25</accession>